<dbReference type="InterPro" id="IPR007657">
    <property type="entry name" value="Glycosyltransferase_61"/>
</dbReference>
<dbReference type="RefSeq" id="WP_162446524.1">
    <property type="nucleotide sequence ID" value="NZ_CP048222.1"/>
</dbReference>
<organism evidence="5 6">
    <name type="scientific">Rhodocytophaga rosea</name>
    <dbReference type="NCBI Taxonomy" id="2704465"/>
    <lineage>
        <taxon>Bacteria</taxon>
        <taxon>Pseudomonadati</taxon>
        <taxon>Bacteroidota</taxon>
        <taxon>Cytophagia</taxon>
        <taxon>Cytophagales</taxon>
        <taxon>Rhodocytophagaceae</taxon>
        <taxon>Rhodocytophaga</taxon>
    </lineage>
</organism>
<evidence type="ECO:0000256" key="3">
    <source>
        <dbReference type="ARBA" id="ARBA00023180"/>
    </source>
</evidence>
<accession>A0A6C0GRI9</accession>
<dbReference type="EMBL" id="CP048222">
    <property type="protein sequence ID" value="QHT70547.1"/>
    <property type="molecule type" value="Genomic_DNA"/>
</dbReference>
<dbReference type="Pfam" id="PF04577">
    <property type="entry name" value="Glyco_transf_61"/>
    <property type="match status" value="1"/>
</dbReference>
<name>A0A6C0GRI9_9BACT</name>
<reference evidence="5 6" key="1">
    <citation type="submission" date="2020-01" db="EMBL/GenBank/DDBJ databases">
        <authorList>
            <person name="Kim M.K."/>
        </authorList>
    </citation>
    <scope>NUCLEOTIDE SEQUENCE [LARGE SCALE GENOMIC DNA]</scope>
    <source>
        <strain evidence="5 6">172606-1</strain>
    </source>
</reference>
<proteinExistence type="predicted"/>
<dbReference type="KEGG" id="rhoz:GXP67_29795"/>
<dbReference type="InterPro" id="IPR049625">
    <property type="entry name" value="Glyco_transf_61_cat"/>
</dbReference>
<dbReference type="Proteomes" id="UP000480178">
    <property type="component" value="Chromosome"/>
</dbReference>
<keyword evidence="3" id="KW-0325">Glycoprotein</keyword>
<sequence length="335" mass="38881">MKKTLLHDGLIIKRKPPLNYDVIKNAKSFIRLEEYIEPSYLCKLNHAYVSPYGIVFKNGRVVKESVYSMFTRNKNAYTFYKKILLNKVKRVSGDCLVAHNAYYDNYYHWTLEALPRIYSIREFTPQLKLLIHEQLKPFIDQYLSFFTFKEIIPIKDEELILAEKLWLPMHTAPGLQHHEPLIREMAGFIKNSYRGNRPENSFPGKIFISRKGATFRKAVNEDEVFELLKGWGFERIAMEKLSVSEQIELFTNTHICAGIHGAGFSNSMYMTEGKLLLDIIHEDHGQDTFYNLASAFNIDYLRLDCPGVGVQKYSGSDDIKVDVSKLEQMLLNQLS</sequence>
<keyword evidence="1" id="KW-0328">Glycosyltransferase</keyword>
<protein>
    <submittedName>
        <fullName evidence="5">Glycosyltransferase family 61 protein</fullName>
    </submittedName>
</protein>
<evidence type="ECO:0000313" key="5">
    <source>
        <dbReference type="EMBL" id="QHT70547.1"/>
    </source>
</evidence>
<dbReference type="PANTHER" id="PTHR20961">
    <property type="entry name" value="GLYCOSYLTRANSFERASE"/>
    <property type="match status" value="1"/>
</dbReference>
<evidence type="ECO:0000259" key="4">
    <source>
        <dbReference type="Pfam" id="PF04577"/>
    </source>
</evidence>
<gene>
    <name evidence="5" type="ORF">GXP67_29795</name>
</gene>
<dbReference type="GO" id="GO:0016757">
    <property type="term" value="F:glycosyltransferase activity"/>
    <property type="evidence" value="ECO:0007669"/>
    <property type="project" value="UniProtKB-KW"/>
</dbReference>
<feature type="domain" description="Glycosyltransferase 61 catalytic" evidence="4">
    <location>
        <begin position="106"/>
        <end position="274"/>
    </location>
</feature>
<keyword evidence="2 5" id="KW-0808">Transferase</keyword>
<evidence type="ECO:0000256" key="2">
    <source>
        <dbReference type="ARBA" id="ARBA00022679"/>
    </source>
</evidence>
<evidence type="ECO:0000256" key="1">
    <source>
        <dbReference type="ARBA" id="ARBA00022676"/>
    </source>
</evidence>
<evidence type="ECO:0000313" key="6">
    <source>
        <dbReference type="Proteomes" id="UP000480178"/>
    </source>
</evidence>
<keyword evidence="6" id="KW-1185">Reference proteome</keyword>
<dbReference type="AlphaFoldDB" id="A0A6C0GRI9"/>